<dbReference type="InterPro" id="IPR018998">
    <property type="entry name" value="EndoU_C"/>
</dbReference>
<keyword evidence="9 11" id="KW-0464">Manganese</keyword>
<organism evidence="13 14">
    <name type="scientific">Brachionus calyciflorus</name>
    <dbReference type="NCBI Taxonomy" id="104777"/>
    <lineage>
        <taxon>Eukaryota</taxon>
        <taxon>Metazoa</taxon>
        <taxon>Spiralia</taxon>
        <taxon>Gnathifera</taxon>
        <taxon>Rotifera</taxon>
        <taxon>Eurotatoria</taxon>
        <taxon>Monogononta</taxon>
        <taxon>Pseudotrocha</taxon>
        <taxon>Ploima</taxon>
        <taxon>Brachionidae</taxon>
        <taxon>Brachionus</taxon>
    </lineage>
</organism>
<evidence type="ECO:0000256" key="2">
    <source>
        <dbReference type="ARBA" id="ARBA00010168"/>
    </source>
</evidence>
<dbReference type="Proteomes" id="UP000663879">
    <property type="component" value="Unassembled WGS sequence"/>
</dbReference>
<keyword evidence="4 11" id="KW-0540">Nuclease</keyword>
<gene>
    <name evidence="13" type="ORF">OXX778_LOCUS17886</name>
</gene>
<dbReference type="InterPro" id="IPR037227">
    <property type="entry name" value="EndoU-like"/>
</dbReference>
<dbReference type="GO" id="GO:0046872">
    <property type="term" value="F:metal ion binding"/>
    <property type="evidence" value="ECO:0007669"/>
    <property type="project" value="UniProtKB-UniRule"/>
</dbReference>
<dbReference type="GO" id="GO:0004521">
    <property type="term" value="F:RNA endonuclease activity"/>
    <property type="evidence" value="ECO:0007669"/>
    <property type="project" value="UniProtKB-UniRule"/>
</dbReference>
<proteinExistence type="inferred from homology"/>
<dbReference type="GO" id="GO:0003723">
    <property type="term" value="F:RNA binding"/>
    <property type="evidence" value="ECO:0007669"/>
    <property type="project" value="UniProtKB-UniRule"/>
</dbReference>
<comment type="subunit">
    <text evidence="3 11">Monomer.</text>
</comment>
<keyword evidence="7 11" id="KW-0378">Hydrolase</keyword>
<evidence type="ECO:0000256" key="3">
    <source>
        <dbReference type="ARBA" id="ARBA00011245"/>
    </source>
</evidence>
<reference evidence="13" key="1">
    <citation type="submission" date="2021-02" db="EMBL/GenBank/DDBJ databases">
        <authorList>
            <person name="Nowell W R."/>
        </authorList>
    </citation>
    <scope>NUCLEOTIDE SEQUENCE</scope>
    <source>
        <strain evidence="13">Ploen Becks lab</strain>
    </source>
</reference>
<dbReference type="AlphaFoldDB" id="A0A814J1L5"/>
<name>A0A814J1L5_9BILA</name>
<comment type="similarity">
    <text evidence="2 11">Belongs to the ENDOU family.</text>
</comment>
<evidence type="ECO:0000256" key="5">
    <source>
        <dbReference type="ARBA" id="ARBA00022723"/>
    </source>
</evidence>
<comment type="catalytic activity">
    <reaction evidence="11">
        <text>ribonucleotidyl-uridine-RNA = a 5'-end dephospho-uridine-RNA + a 3'-end 2',3'-cyclophospho-ribonucleotide-RNA</text>
        <dbReference type="Rhea" id="RHEA:67792"/>
        <dbReference type="Rhea" id="RHEA-COMP:10464"/>
        <dbReference type="Rhea" id="RHEA-COMP:17354"/>
        <dbReference type="Rhea" id="RHEA-COMP:17356"/>
        <dbReference type="ChEBI" id="CHEBI:83064"/>
        <dbReference type="ChEBI" id="CHEBI:173117"/>
        <dbReference type="ChEBI" id="CHEBI:173224"/>
    </reaction>
</comment>
<accession>A0A814J1L5</accession>
<dbReference type="OrthoDB" id="430326at2759"/>
<dbReference type="GO" id="GO:0016787">
    <property type="term" value="F:hydrolase activity"/>
    <property type="evidence" value="ECO:0007669"/>
    <property type="project" value="UniProtKB-KW"/>
</dbReference>
<keyword evidence="8 11" id="KW-0694">RNA-binding</keyword>
<keyword evidence="6 11" id="KW-0255">Endonuclease</keyword>
<protein>
    <recommendedName>
        <fullName evidence="11">Uridylate-specific endoribonuclease</fullName>
        <ecNumber evidence="11">4.6.1.-</ecNumber>
    </recommendedName>
</protein>
<evidence type="ECO:0000256" key="11">
    <source>
        <dbReference type="RuleBase" id="RU367085"/>
    </source>
</evidence>
<dbReference type="PANTHER" id="PTHR12439">
    <property type="entry name" value="PLACENTAL PROTEIN 11-RELATED"/>
    <property type="match status" value="1"/>
</dbReference>
<evidence type="ECO:0000256" key="10">
    <source>
        <dbReference type="ARBA" id="ARBA00023239"/>
    </source>
</evidence>
<dbReference type="EMBL" id="CAJNOC010004719">
    <property type="protein sequence ID" value="CAF1031448.1"/>
    <property type="molecule type" value="Genomic_DNA"/>
</dbReference>
<evidence type="ECO:0000256" key="9">
    <source>
        <dbReference type="ARBA" id="ARBA00023211"/>
    </source>
</evidence>
<comment type="cofactor">
    <cofactor evidence="1 11">
        <name>Mn(2+)</name>
        <dbReference type="ChEBI" id="CHEBI:29035"/>
    </cofactor>
</comment>
<dbReference type="PANTHER" id="PTHR12439:SF11">
    <property type="entry name" value="URIDYLATE-SPECIFIC ENDORIBONUCLEASE"/>
    <property type="match status" value="1"/>
</dbReference>
<evidence type="ECO:0000256" key="7">
    <source>
        <dbReference type="ARBA" id="ARBA00022801"/>
    </source>
</evidence>
<comment type="caution">
    <text evidence="13">The sequence shown here is derived from an EMBL/GenBank/DDBJ whole genome shotgun (WGS) entry which is preliminary data.</text>
</comment>
<dbReference type="Pfam" id="PF09412">
    <property type="entry name" value="XendoU"/>
    <property type="match status" value="1"/>
</dbReference>
<evidence type="ECO:0000256" key="4">
    <source>
        <dbReference type="ARBA" id="ARBA00022722"/>
    </source>
</evidence>
<dbReference type="PROSITE" id="PS51959">
    <property type="entry name" value="ENDOU"/>
    <property type="match status" value="1"/>
</dbReference>
<dbReference type="InterPro" id="IPR039787">
    <property type="entry name" value="ENDOU"/>
</dbReference>
<dbReference type="SUPFAM" id="SSF142877">
    <property type="entry name" value="EndoU-like"/>
    <property type="match status" value="1"/>
</dbReference>
<evidence type="ECO:0000313" key="14">
    <source>
        <dbReference type="Proteomes" id="UP000663879"/>
    </source>
</evidence>
<feature type="domain" description="EndoU" evidence="12">
    <location>
        <begin position="18"/>
        <end position="307"/>
    </location>
</feature>
<evidence type="ECO:0000256" key="1">
    <source>
        <dbReference type="ARBA" id="ARBA00001936"/>
    </source>
</evidence>
<keyword evidence="14" id="KW-1185">Reference proteome</keyword>
<dbReference type="EC" id="4.6.1.-" evidence="11"/>
<dbReference type="CDD" id="cd21159">
    <property type="entry name" value="XendoU"/>
    <property type="match status" value="1"/>
</dbReference>
<sequence length="307" mass="35865">MKINVTDYYSATKPCTPVNEKLSNIAQLLWDVDDNRLTRNLHYKINLQRKIKGNLNKDSDGDGISDLEEMFSSMTISPLFEYLDVKTIMSRPTYRTFVRLFDNYIDETETAEVESEQESREQDDFLDACMKTRVMKEAHRFLVSQNKAPEDEEEFKKKLDLIWFDFYSRSIKEDCEDSSAFEHVFIGERKKNQKVLGCHNWLDYYYLERKGEIQYYGYIPSKTIYEDVETEDPGVLALTFTMDGVLKPLGGFLIGLSPEFEIALYTIIFLCGGQKTHLQFANLDIVFECFKMEREGRKVIATLFPTI</sequence>
<dbReference type="GO" id="GO:0016829">
    <property type="term" value="F:lyase activity"/>
    <property type="evidence" value="ECO:0007669"/>
    <property type="project" value="UniProtKB-KW"/>
</dbReference>
<keyword evidence="5 11" id="KW-0479">Metal-binding</keyword>
<evidence type="ECO:0000256" key="8">
    <source>
        <dbReference type="ARBA" id="ARBA00022884"/>
    </source>
</evidence>
<evidence type="ECO:0000256" key="6">
    <source>
        <dbReference type="ARBA" id="ARBA00022759"/>
    </source>
</evidence>
<evidence type="ECO:0000313" key="13">
    <source>
        <dbReference type="EMBL" id="CAF1031448.1"/>
    </source>
</evidence>
<evidence type="ECO:0000259" key="12">
    <source>
        <dbReference type="PROSITE" id="PS51959"/>
    </source>
</evidence>
<keyword evidence="10" id="KW-0456">Lyase</keyword>